<dbReference type="AlphaFoldDB" id="C7QZQ6"/>
<evidence type="ECO:0000313" key="2">
    <source>
        <dbReference type="Proteomes" id="UP000000628"/>
    </source>
</evidence>
<accession>C7QZQ6</accession>
<dbReference type="Proteomes" id="UP000000628">
    <property type="component" value="Chromosome"/>
</dbReference>
<organism evidence="1 2">
    <name type="scientific">Jonesia denitrificans (strain ATCC 14870 / DSM 20603 / BCRC 15368 / CIP 55.134 / JCM 11481 / NBRC 15587 / NCTC 10816 / Prevot 55134)</name>
    <name type="common">Listeria denitrificans</name>
    <dbReference type="NCBI Taxonomy" id="471856"/>
    <lineage>
        <taxon>Bacteria</taxon>
        <taxon>Bacillati</taxon>
        <taxon>Actinomycetota</taxon>
        <taxon>Actinomycetes</taxon>
        <taxon>Micrococcales</taxon>
        <taxon>Jonesiaceae</taxon>
        <taxon>Jonesia</taxon>
    </lineage>
</organism>
<reference evidence="1 2" key="1">
    <citation type="journal article" date="2009" name="Stand. Genomic Sci.">
        <title>Complete genome sequence of Jonesia denitrificans type strain (Prevot 55134).</title>
        <authorList>
            <person name="Pukall R."/>
            <person name="Gehrich-Schroter G."/>
            <person name="Lapidus A."/>
            <person name="Nolan M."/>
            <person name="Glavina Del Rio T."/>
            <person name="Lucas S."/>
            <person name="Chen F."/>
            <person name="Tice H."/>
            <person name="Pitluck S."/>
            <person name="Cheng J.F."/>
            <person name="Copeland A."/>
            <person name="Saunders E."/>
            <person name="Brettin T."/>
            <person name="Detter J.C."/>
            <person name="Bruce D."/>
            <person name="Goodwin L."/>
            <person name="Pati A."/>
            <person name="Ivanova N."/>
            <person name="Mavromatis K."/>
            <person name="Ovchinnikova G."/>
            <person name="Chen A."/>
            <person name="Palaniappan K."/>
            <person name="Land M."/>
            <person name="Hauser L."/>
            <person name="Chang Y.J."/>
            <person name="Jeffries C.D."/>
            <person name="Chain P."/>
            <person name="Goker M."/>
            <person name="Bristow J."/>
            <person name="Eisen J.A."/>
            <person name="Markowitz V."/>
            <person name="Hugenholtz P."/>
            <person name="Kyrpides N.C."/>
            <person name="Klenk H.P."/>
            <person name="Han C."/>
        </authorList>
    </citation>
    <scope>NUCLEOTIDE SEQUENCE [LARGE SCALE GENOMIC DNA]</scope>
    <source>
        <strain evidence="2">ATCC 14870 / DSM 20603 / BCRC 15368 / CIP 55.134 / JCM 11481 / NBRC 15587 / NCTC 10816 / Prevot 55134</strain>
    </source>
</reference>
<dbReference type="EMBL" id="CP001706">
    <property type="protein sequence ID" value="ACV08062.1"/>
    <property type="molecule type" value="Genomic_DNA"/>
</dbReference>
<dbReference type="eggNOG" id="ENOG502ZA6X">
    <property type="taxonomic scope" value="Bacteria"/>
</dbReference>
<dbReference type="HOGENOM" id="CLU_646866_0_0_11"/>
<protein>
    <submittedName>
        <fullName evidence="1">Uncharacterized protein</fullName>
    </submittedName>
</protein>
<dbReference type="STRING" id="471856.Jden_0394"/>
<evidence type="ECO:0000313" key="1">
    <source>
        <dbReference type="EMBL" id="ACV08062.1"/>
    </source>
</evidence>
<proteinExistence type="predicted"/>
<dbReference type="KEGG" id="jde:Jden_0394"/>
<gene>
    <name evidence="1" type="ordered locus">Jden_0394</name>
</gene>
<sequence>MFEVDHDTPPQTIIPLFIAIAPRDPREQAPTHDDAVDFLEPVTVDETGDALLELAIPAQLLDGADIGSPGWILARTLGTEDGAILRWAPTENTRHGHLPTMNVDDVAAHLAHELNTACHISNDPHIPSGAPQTHLEGVSVTLRSGAIIGTLESTEGPLLAATAHTPIWFSHQGTTGVVAGADPAANLEDILTTGSLTPLLALERQGQARRVTIARRGQIMAVHEFGPRWIDVDPRGIDDYALPGEEFDTVDLVFDYYEPPQADADDFATHYELTTEQHNQLTAILDAETPDDPFTGIVRILGLPDEAAEVAEGWRDPHDLPAAELFHPKRLGAALWDSLTTLPTENTVNARMHRAWITRPPMFFALNTLETALIGIWTARQARRGHTGRTLLGAALIAVNIADMVTPSSWRDRRLRSTHLTDPQ</sequence>
<keyword evidence="2" id="KW-1185">Reference proteome</keyword>
<dbReference type="OrthoDB" id="5137300at2"/>
<name>C7QZQ6_JONDD</name>
<dbReference type="RefSeq" id="WP_015770691.1">
    <property type="nucleotide sequence ID" value="NC_013174.1"/>
</dbReference>